<comment type="similarity">
    <text evidence="1">Belongs to the sigma-70 factor family. ECF subfamily.</text>
</comment>
<comment type="caution">
    <text evidence="8">The sequence shown here is derived from an EMBL/GenBank/DDBJ whole genome shotgun (WGS) entry which is preliminary data.</text>
</comment>
<keyword evidence="5" id="KW-0472">Membrane</keyword>
<dbReference type="InterPro" id="IPR013249">
    <property type="entry name" value="RNA_pol_sigma70_r4_t2"/>
</dbReference>
<dbReference type="SUPFAM" id="SSF88659">
    <property type="entry name" value="Sigma3 and sigma4 domains of RNA polymerase sigma factors"/>
    <property type="match status" value="1"/>
</dbReference>
<keyword evidence="5" id="KW-0812">Transmembrane</keyword>
<accession>A0A4R7ZCP3</accession>
<sequence length="427" mass="49082">MKNKFNYVDETVIRKAQHGDVDAFSSIYKAHYNQVYFVACQYYRDEEIAKDIVQEVFILVFRKIKELRNPEAFSLWLRKITYSVCMNQGRRKMQIIDLGENKSIEDFKDHKGVSAAKEFENTRIKEVIFESLDTMSDSLKEVGLLRYYEGLQIEEIAELLVIPKGTVNSRLNRIRKKLQVDLKNQGISPNSYVFALSPMILQTLYREFSTRFVLNQQASMEILQSILQPKHVAKTAVLLKLLFGGAIGAGVIAGAIIFIPSSQPTPVKQEPVKQEVIVHAKIKNITYNEAWTNKAVPLHVETTDGQYDEIWIDGKKEDAITENGKHKVQLVSKGKVIDEKEIEISNIDIYSPNGTYKKESDTFTYYLYDDASTIDSNSIRFYRDEQRSSSYTYDAENHILRIVSPGKSIDYFYISDYAGNELEIVIH</sequence>
<feature type="domain" description="RNA polymerase sigma-70 region 2" evidence="6">
    <location>
        <begin position="27"/>
        <end position="92"/>
    </location>
</feature>
<dbReference type="InterPro" id="IPR039425">
    <property type="entry name" value="RNA_pol_sigma-70-like"/>
</dbReference>
<evidence type="ECO:0000256" key="5">
    <source>
        <dbReference type="SAM" id="Phobius"/>
    </source>
</evidence>
<dbReference type="Pfam" id="PF04542">
    <property type="entry name" value="Sigma70_r2"/>
    <property type="match status" value="1"/>
</dbReference>
<feature type="transmembrane region" description="Helical" evidence="5">
    <location>
        <begin position="237"/>
        <end position="259"/>
    </location>
</feature>
<dbReference type="Proteomes" id="UP000294743">
    <property type="component" value="Unassembled WGS sequence"/>
</dbReference>
<evidence type="ECO:0000313" key="9">
    <source>
        <dbReference type="Proteomes" id="UP000294743"/>
    </source>
</evidence>
<gene>
    <name evidence="8" type="ORF">EDD63_13221</name>
</gene>
<evidence type="ECO:0000256" key="2">
    <source>
        <dbReference type="ARBA" id="ARBA00023015"/>
    </source>
</evidence>
<dbReference type="InterPro" id="IPR007627">
    <property type="entry name" value="RNA_pol_sigma70_r2"/>
</dbReference>
<dbReference type="InterPro" id="IPR013325">
    <property type="entry name" value="RNA_pol_sigma_r2"/>
</dbReference>
<proteinExistence type="inferred from homology"/>
<dbReference type="PANTHER" id="PTHR43133:SF51">
    <property type="entry name" value="RNA POLYMERASE SIGMA FACTOR"/>
    <property type="match status" value="1"/>
</dbReference>
<dbReference type="AlphaFoldDB" id="A0A4R7ZCP3"/>
<dbReference type="PANTHER" id="PTHR43133">
    <property type="entry name" value="RNA POLYMERASE ECF-TYPE SIGMA FACTO"/>
    <property type="match status" value="1"/>
</dbReference>
<dbReference type="InterPro" id="IPR013324">
    <property type="entry name" value="RNA_pol_sigma_r3/r4-like"/>
</dbReference>
<feature type="domain" description="RNA polymerase sigma factor 70 region 4 type 2" evidence="7">
    <location>
        <begin position="132"/>
        <end position="178"/>
    </location>
</feature>
<protein>
    <submittedName>
        <fullName evidence="8">RNA polymerase sigma factor (Sigma-70 family)</fullName>
    </submittedName>
</protein>
<dbReference type="GO" id="GO:0016987">
    <property type="term" value="F:sigma factor activity"/>
    <property type="evidence" value="ECO:0007669"/>
    <property type="project" value="UniProtKB-KW"/>
</dbReference>
<name>A0A4R7ZCP3_9FIRM</name>
<reference evidence="8 9" key="1">
    <citation type="submission" date="2019-03" db="EMBL/GenBank/DDBJ databases">
        <title>Genomic Encyclopedia of Type Strains, Phase IV (KMG-IV): sequencing the most valuable type-strain genomes for metagenomic binning, comparative biology and taxonomic classification.</title>
        <authorList>
            <person name="Goeker M."/>
        </authorList>
    </citation>
    <scope>NUCLEOTIDE SEQUENCE [LARGE SCALE GENOMIC DNA]</scope>
    <source>
        <strain evidence="8 9">DSM 28867</strain>
    </source>
</reference>
<dbReference type="Gene3D" id="1.10.10.10">
    <property type="entry name" value="Winged helix-like DNA-binding domain superfamily/Winged helix DNA-binding domain"/>
    <property type="match status" value="1"/>
</dbReference>
<dbReference type="NCBIfam" id="TIGR02937">
    <property type="entry name" value="sigma70-ECF"/>
    <property type="match status" value="1"/>
</dbReference>
<dbReference type="GO" id="GO:0003677">
    <property type="term" value="F:DNA binding"/>
    <property type="evidence" value="ECO:0007669"/>
    <property type="project" value="InterPro"/>
</dbReference>
<keyword evidence="4" id="KW-0804">Transcription</keyword>
<dbReference type="GO" id="GO:0006352">
    <property type="term" value="P:DNA-templated transcription initiation"/>
    <property type="evidence" value="ECO:0007669"/>
    <property type="project" value="InterPro"/>
</dbReference>
<evidence type="ECO:0000259" key="7">
    <source>
        <dbReference type="Pfam" id="PF08281"/>
    </source>
</evidence>
<evidence type="ECO:0000259" key="6">
    <source>
        <dbReference type="Pfam" id="PF04542"/>
    </source>
</evidence>
<dbReference type="InterPro" id="IPR036388">
    <property type="entry name" value="WH-like_DNA-bd_sf"/>
</dbReference>
<dbReference type="RefSeq" id="WP_166667593.1">
    <property type="nucleotide sequence ID" value="NZ_SODD01000032.1"/>
</dbReference>
<evidence type="ECO:0000256" key="3">
    <source>
        <dbReference type="ARBA" id="ARBA00023082"/>
    </source>
</evidence>
<evidence type="ECO:0000256" key="1">
    <source>
        <dbReference type="ARBA" id="ARBA00010641"/>
    </source>
</evidence>
<dbReference type="EMBL" id="SODD01000032">
    <property type="protein sequence ID" value="TDW14765.1"/>
    <property type="molecule type" value="Genomic_DNA"/>
</dbReference>
<evidence type="ECO:0000256" key="4">
    <source>
        <dbReference type="ARBA" id="ARBA00023163"/>
    </source>
</evidence>
<organism evidence="8 9">
    <name type="scientific">Breznakia blatticola</name>
    <dbReference type="NCBI Taxonomy" id="1754012"/>
    <lineage>
        <taxon>Bacteria</taxon>
        <taxon>Bacillati</taxon>
        <taxon>Bacillota</taxon>
        <taxon>Erysipelotrichia</taxon>
        <taxon>Erysipelotrichales</taxon>
        <taxon>Erysipelotrichaceae</taxon>
        <taxon>Breznakia</taxon>
    </lineage>
</organism>
<keyword evidence="3" id="KW-0731">Sigma factor</keyword>
<dbReference type="InterPro" id="IPR014284">
    <property type="entry name" value="RNA_pol_sigma-70_dom"/>
</dbReference>
<keyword evidence="2" id="KW-0805">Transcription regulation</keyword>
<keyword evidence="5" id="KW-1133">Transmembrane helix</keyword>
<dbReference type="SUPFAM" id="SSF88946">
    <property type="entry name" value="Sigma2 domain of RNA polymerase sigma factors"/>
    <property type="match status" value="1"/>
</dbReference>
<dbReference type="Gene3D" id="1.10.1740.10">
    <property type="match status" value="1"/>
</dbReference>
<dbReference type="CDD" id="cd06171">
    <property type="entry name" value="Sigma70_r4"/>
    <property type="match status" value="1"/>
</dbReference>
<keyword evidence="9" id="KW-1185">Reference proteome</keyword>
<evidence type="ECO:0000313" key="8">
    <source>
        <dbReference type="EMBL" id="TDW14765.1"/>
    </source>
</evidence>
<dbReference type="Pfam" id="PF08281">
    <property type="entry name" value="Sigma70_r4_2"/>
    <property type="match status" value="1"/>
</dbReference>